<evidence type="ECO:0000259" key="5">
    <source>
        <dbReference type="PROSITE" id="PS01124"/>
    </source>
</evidence>
<dbReference type="InterPro" id="IPR050908">
    <property type="entry name" value="SmbC-like"/>
</dbReference>
<dbReference type="Gene3D" id="1.10.10.60">
    <property type="entry name" value="Homeodomain-like"/>
    <property type="match status" value="2"/>
</dbReference>
<dbReference type="SMART" id="SM00871">
    <property type="entry name" value="AraC_E_bind"/>
    <property type="match status" value="1"/>
</dbReference>
<keyword evidence="1" id="KW-0805">Transcription regulation</keyword>
<dbReference type="InterPro" id="IPR009057">
    <property type="entry name" value="Homeodomain-like_sf"/>
</dbReference>
<dbReference type="InterPro" id="IPR018060">
    <property type="entry name" value="HTH_AraC"/>
</dbReference>
<dbReference type="GO" id="GO:0043565">
    <property type="term" value="F:sequence-specific DNA binding"/>
    <property type="evidence" value="ECO:0007669"/>
    <property type="project" value="InterPro"/>
</dbReference>
<proteinExistence type="predicted"/>
<dbReference type="RefSeq" id="WP_014427566.1">
    <property type="nucleotide sequence ID" value="NC_017075.1"/>
</dbReference>
<organism evidence="6 7">
    <name type="scientific">Rubrivivax gelatinosus (strain NBRC 100245 / IL144)</name>
    <dbReference type="NCBI Taxonomy" id="983917"/>
    <lineage>
        <taxon>Bacteria</taxon>
        <taxon>Pseudomonadati</taxon>
        <taxon>Pseudomonadota</taxon>
        <taxon>Betaproteobacteria</taxon>
        <taxon>Burkholderiales</taxon>
        <taxon>Sphaerotilaceae</taxon>
        <taxon>Rubrivivax</taxon>
    </lineage>
</organism>
<dbReference type="Pfam" id="PF12833">
    <property type="entry name" value="HTH_18"/>
    <property type="match status" value="1"/>
</dbReference>
<dbReference type="AlphaFoldDB" id="I0HNW0"/>
<evidence type="ECO:0000256" key="3">
    <source>
        <dbReference type="ARBA" id="ARBA00023163"/>
    </source>
</evidence>
<dbReference type="KEGG" id="rge:RGE_13560"/>
<dbReference type="eggNOG" id="COG3449">
    <property type="taxonomic scope" value="Bacteria"/>
</dbReference>
<dbReference type="GO" id="GO:0003700">
    <property type="term" value="F:DNA-binding transcription factor activity"/>
    <property type="evidence" value="ECO:0007669"/>
    <property type="project" value="InterPro"/>
</dbReference>
<feature type="region of interest" description="Disordered" evidence="4">
    <location>
        <begin position="120"/>
        <end position="144"/>
    </location>
</feature>
<dbReference type="SUPFAM" id="SSF46689">
    <property type="entry name" value="Homeodomain-like"/>
    <property type="match status" value="2"/>
</dbReference>
<evidence type="ECO:0000313" key="7">
    <source>
        <dbReference type="Proteomes" id="UP000007883"/>
    </source>
</evidence>
<feature type="domain" description="HTH araC/xylS-type" evidence="5">
    <location>
        <begin position="13"/>
        <end position="112"/>
    </location>
</feature>
<name>I0HNW0_RUBGI</name>
<evidence type="ECO:0000256" key="2">
    <source>
        <dbReference type="ARBA" id="ARBA00023125"/>
    </source>
</evidence>
<feature type="compositionally biased region" description="Low complexity" evidence="4">
    <location>
        <begin position="124"/>
        <end position="136"/>
    </location>
</feature>
<dbReference type="eggNOG" id="COG2207">
    <property type="taxonomic scope" value="Bacteria"/>
</dbReference>
<sequence length="297" mass="32510">MNVPRADFERRMHRVLAHVDAHLAGTLDLATLAAVANFSPFHFHRLFAAWTGETLADYVRRRRVETAAVQLLAQPRLSVLNAALGVGFGSAEAFTRAFRARFGAAPTVWRAAERKHDQVDRKIGQAAAAGPADDGGTMNKPPPADVRLLDLPPVRIVYLRHRGAYGAPLQRFWARSVAPWLVLHGREGRITYGISHDDPGVTRAAACRYDAGVALADGETPGRDELVARLPGGRYAGLRFDGPIERIGDGWTQLLRDWLPGTGLQLDARPCFERYPPDGGYDAGRLRCEICVPVAPL</sequence>
<dbReference type="SMART" id="SM00342">
    <property type="entry name" value="HTH_ARAC"/>
    <property type="match status" value="1"/>
</dbReference>
<dbReference type="InterPro" id="IPR029442">
    <property type="entry name" value="GyrI-like"/>
</dbReference>
<reference evidence="6 7" key="1">
    <citation type="journal article" date="2012" name="J. Bacteriol.">
        <title>Complete genome sequence of phototrophic betaproteobacterium Rubrivivax gelatinosus IL144.</title>
        <authorList>
            <person name="Nagashima S."/>
            <person name="Kamimura A."/>
            <person name="Shimizu T."/>
            <person name="Nakamura-isaki S."/>
            <person name="Aono E."/>
            <person name="Sakamoto K."/>
            <person name="Ichikawa N."/>
            <person name="Nakazawa H."/>
            <person name="Sekine M."/>
            <person name="Yamazaki S."/>
            <person name="Fujita N."/>
            <person name="Shimada K."/>
            <person name="Hanada S."/>
            <person name="Nagashima K.V.P."/>
        </authorList>
    </citation>
    <scope>NUCLEOTIDE SEQUENCE [LARGE SCALE GENOMIC DNA]</scope>
    <source>
        <strain evidence="7">NBRC 100245 / IL144</strain>
    </source>
</reference>
<evidence type="ECO:0000256" key="1">
    <source>
        <dbReference type="ARBA" id="ARBA00023015"/>
    </source>
</evidence>
<keyword evidence="2" id="KW-0238">DNA-binding</keyword>
<dbReference type="Pfam" id="PF06445">
    <property type="entry name" value="GyrI-like"/>
    <property type="match status" value="1"/>
</dbReference>
<keyword evidence="7" id="KW-1185">Reference proteome</keyword>
<dbReference type="EMBL" id="AP012320">
    <property type="protein sequence ID" value="BAL94697.1"/>
    <property type="molecule type" value="Genomic_DNA"/>
</dbReference>
<accession>I0HNW0</accession>
<dbReference type="Gene3D" id="3.20.80.10">
    <property type="entry name" value="Regulatory factor, effector binding domain"/>
    <property type="match status" value="1"/>
</dbReference>
<evidence type="ECO:0000256" key="4">
    <source>
        <dbReference type="SAM" id="MobiDB-lite"/>
    </source>
</evidence>
<gene>
    <name evidence="6" type="ordered locus">RGE_13560</name>
</gene>
<dbReference type="PANTHER" id="PTHR40055:SF1">
    <property type="entry name" value="TRANSCRIPTIONAL REGULATOR YGIV-RELATED"/>
    <property type="match status" value="1"/>
</dbReference>
<dbReference type="InterPro" id="IPR011256">
    <property type="entry name" value="Reg_factor_effector_dom_sf"/>
</dbReference>
<dbReference type="PROSITE" id="PS01124">
    <property type="entry name" value="HTH_ARAC_FAMILY_2"/>
    <property type="match status" value="1"/>
</dbReference>
<dbReference type="STRING" id="983917.RGE_13560"/>
<dbReference type="HOGENOM" id="CLU_000445_81_1_4"/>
<evidence type="ECO:0000313" key="6">
    <source>
        <dbReference type="EMBL" id="BAL94697.1"/>
    </source>
</evidence>
<keyword evidence="3" id="KW-0804">Transcription</keyword>
<dbReference type="SUPFAM" id="SSF55136">
    <property type="entry name" value="Probable bacterial effector-binding domain"/>
    <property type="match status" value="1"/>
</dbReference>
<dbReference type="Proteomes" id="UP000007883">
    <property type="component" value="Chromosome"/>
</dbReference>
<protein>
    <submittedName>
        <fullName evidence="6">Transcriptional regulator, AraC family</fullName>
    </submittedName>
</protein>
<dbReference type="InterPro" id="IPR010499">
    <property type="entry name" value="AraC_E-bd"/>
</dbReference>
<dbReference type="PANTHER" id="PTHR40055">
    <property type="entry name" value="TRANSCRIPTIONAL REGULATOR YGIV-RELATED"/>
    <property type="match status" value="1"/>
</dbReference>
<dbReference type="PROSITE" id="PS00041">
    <property type="entry name" value="HTH_ARAC_FAMILY_1"/>
    <property type="match status" value="1"/>
</dbReference>
<dbReference type="PATRIC" id="fig|983917.3.peg.1324"/>
<dbReference type="InterPro" id="IPR018062">
    <property type="entry name" value="HTH_AraC-typ_CS"/>
</dbReference>